<proteinExistence type="predicted"/>
<dbReference type="AlphaFoldDB" id="A0AAW1UUC9"/>
<dbReference type="EMBL" id="JARQZJ010000100">
    <property type="protein sequence ID" value="KAK9886448.1"/>
    <property type="molecule type" value="Genomic_DNA"/>
</dbReference>
<dbReference type="Proteomes" id="UP001431783">
    <property type="component" value="Unassembled WGS sequence"/>
</dbReference>
<keyword evidence="3" id="KW-1185">Reference proteome</keyword>
<evidence type="ECO:0000313" key="2">
    <source>
        <dbReference type="EMBL" id="KAK9886448.1"/>
    </source>
</evidence>
<feature type="region of interest" description="Disordered" evidence="1">
    <location>
        <begin position="1"/>
        <end position="76"/>
    </location>
</feature>
<feature type="compositionally biased region" description="Polar residues" evidence="1">
    <location>
        <begin position="27"/>
        <end position="44"/>
    </location>
</feature>
<protein>
    <submittedName>
        <fullName evidence="2">Uncharacterized protein</fullName>
    </submittedName>
</protein>
<organism evidence="2 3">
    <name type="scientific">Henosepilachna vigintioctopunctata</name>
    <dbReference type="NCBI Taxonomy" id="420089"/>
    <lineage>
        <taxon>Eukaryota</taxon>
        <taxon>Metazoa</taxon>
        <taxon>Ecdysozoa</taxon>
        <taxon>Arthropoda</taxon>
        <taxon>Hexapoda</taxon>
        <taxon>Insecta</taxon>
        <taxon>Pterygota</taxon>
        <taxon>Neoptera</taxon>
        <taxon>Endopterygota</taxon>
        <taxon>Coleoptera</taxon>
        <taxon>Polyphaga</taxon>
        <taxon>Cucujiformia</taxon>
        <taxon>Coccinelloidea</taxon>
        <taxon>Coccinellidae</taxon>
        <taxon>Epilachninae</taxon>
        <taxon>Epilachnini</taxon>
        <taxon>Henosepilachna</taxon>
    </lineage>
</organism>
<name>A0AAW1UUC9_9CUCU</name>
<reference evidence="2 3" key="1">
    <citation type="submission" date="2023-03" db="EMBL/GenBank/DDBJ databases">
        <title>Genome insight into feeding habits of ladybird beetles.</title>
        <authorList>
            <person name="Li H.-S."/>
            <person name="Huang Y.-H."/>
            <person name="Pang H."/>
        </authorList>
    </citation>
    <scope>NUCLEOTIDE SEQUENCE [LARGE SCALE GENOMIC DNA]</scope>
    <source>
        <strain evidence="2">SYSU_2023b</strain>
        <tissue evidence="2">Whole body</tissue>
    </source>
</reference>
<evidence type="ECO:0000256" key="1">
    <source>
        <dbReference type="SAM" id="MobiDB-lite"/>
    </source>
</evidence>
<sequence>MQNVDERSDSEESNSTLDTRIHPTYHQKYNSRLTYSSQSTPTRRYQSDSNKSTRSSSTTSENKITFNEGRVNPERC</sequence>
<feature type="compositionally biased region" description="Low complexity" evidence="1">
    <location>
        <begin position="47"/>
        <end position="60"/>
    </location>
</feature>
<gene>
    <name evidence="2" type="ORF">WA026_016732</name>
</gene>
<accession>A0AAW1UUC9</accession>
<comment type="caution">
    <text evidence="2">The sequence shown here is derived from an EMBL/GenBank/DDBJ whole genome shotgun (WGS) entry which is preliminary data.</text>
</comment>
<evidence type="ECO:0000313" key="3">
    <source>
        <dbReference type="Proteomes" id="UP001431783"/>
    </source>
</evidence>